<dbReference type="EMBL" id="CADCVH010000047">
    <property type="protein sequence ID" value="CAA9455062.1"/>
    <property type="molecule type" value="Genomic_DNA"/>
</dbReference>
<protein>
    <submittedName>
        <fullName evidence="2">Uncharacterized protein</fullName>
    </submittedName>
</protein>
<feature type="region of interest" description="Disordered" evidence="1">
    <location>
        <begin position="1"/>
        <end position="63"/>
    </location>
</feature>
<gene>
    <name evidence="2" type="ORF">AVDCRST_MAG02-1482</name>
</gene>
<feature type="compositionally biased region" description="Basic residues" evidence="1">
    <location>
        <begin position="44"/>
        <end position="63"/>
    </location>
</feature>
<evidence type="ECO:0000256" key="1">
    <source>
        <dbReference type="SAM" id="MobiDB-lite"/>
    </source>
</evidence>
<accession>A0A6J4QZ06</accession>
<evidence type="ECO:0000313" key="2">
    <source>
        <dbReference type="EMBL" id="CAA9455062.1"/>
    </source>
</evidence>
<reference evidence="2" key="1">
    <citation type="submission" date="2020-02" db="EMBL/GenBank/DDBJ databases">
        <authorList>
            <person name="Meier V. D."/>
        </authorList>
    </citation>
    <scope>NUCLEOTIDE SEQUENCE</scope>
    <source>
        <strain evidence="2">AVDCRST_MAG02</strain>
    </source>
</reference>
<feature type="non-terminal residue" evidence="2">
    <location>
        <position position="1"/>
    </location>
</feature>
<proteinExistence type="predicted"/>
<organism evidence="2">
    <name type="scientific">uncultured Rubrobacteraceae bacterium</name>
    <dbReference type="NCBI Taxonomy" id="349277"/>
    <lineage>
        <taxon>Bacteria</taxon>
        <taxon>Bacillati</taxon>
        <taxon>Actinomycetota</taxon>
        <taxon>Rubrobacteria</taxon>
        <taxon>Rubrobacterales</taxon>
        <taxon>Rubrobacteraceae</taxon>
        <taxon>environmental samples</taxon>
    </lineage>
</organism>
<sequence>GGQGRLPGKGRLPRGDLRAPRFVADAGLDAGNHDRPERPGPQARRPRRRGPRSGRGRTQGRRI</sequence>
<name>A0A6J4QZ06_9ACTN</name>
<dbReference type="AlphaFoldDB" id="A0A6J4QZ06"/>
<feature type="non-terminal residue" evidence="2">
    <location>
        <position position="63"/>
    </location>
</feature>